<dbReference type="PROSITE" id="PS00379">
    <property type="entry name" value="CDP_ALCOHOL_P_TRANSF"/>
    <property type="match status" value="1"/>
</dbReference>
<feature type="transmembrane region" description="Helical" evidence="3">
    <location>
        <begin position="254"/>
        <end position="273"/>
    </location>
</feature>
<keyword evidence="3" id="KW-1133">Transmembrane helix</keyword>
<keyword evidence="5" id="KW-1185">Reference proteome</keyword>
<proteinExistence type="inferred from homology"/>
<accession>A0A239I3G4</accession>
<dbReference type="InterPro" id="IPR000462">
    <property type="entry name" value="CDP-OH_P_trans"/>
</dbReference>
<evidence type="ECO:0000313" key="4">
    <source>
        <dbReference type="EMBL" id="SNS87623.1"/>
    </source>
</evidence>
<keyword evidence="3" id="KW-0812">Transmembrane</keyword>
<feature type="transmembrane region" description="Helical" evidence="3">
    <location>
        <begin position="110"/>
        <end position="132"/>
    </location>
</feature>
<dbReference type="GO" id="GO:0008654">
    <property type="term" value="P:phospholipid biosynthetic process"/>
    <property type="evidence" value="ECO:0007669"/>
    <property type="project" value="InterPro"/>
</dbReference>
<dbReference type="AlphaFoldDB" id="A0A239I3G4"/>
<protein>
    <submittedName>
        <fullName evidence="4">CDP-diacylglycerol---serine O-phosphatidyltransferase</fullName>
    </submittedName>
</protein>
<evidence type="ECO:0000256" key="2">
    <source>
        <dbReference type="RuleBase" id="RU003750"/>
    </source>
</evidence>
<dbReference type="Gene3D" id="1.20.120.1760">
    <property type="match status" value="1"/>
</dbReference>
<dbReference type="InterPro" id="IPR043130">
    <property type="entry name" value="CDP-OH_PTrfase_TM_dom"/>
</dbReference>
<reference evidence="4 5" key="1">
    <citation type="submission" date="2017-06" db="EMBL/GenBank/DDBJ databases">
        <authorList>
            <person name="Kim H.J."/>
            <person name="Triplett B.A."/>
        </authorList>
    </citation>
    <scope>NUCLEOTIDE SEQUENCE [LARGE SCALE GENOMIC DNA]</scope>
    <source>
        <strain evidence="4 5">CGMCC 4.5593</strain>
    </source>
</reference>
<name>A0A239I3G4_9ACTN</name>
<sequence>MPRAPWRRRISTDSPRLAFDSPRPGGRRWYGLRRGGSTLARQVLRVRVGRRSRVAVVHPDSHSIDPLAVREIQAIAPVSPAVGPSEPAPAVGMSIPLLPGERTLARRAKFALVNSCTLASLGLGLLAIFLAMQGDVRIAAICLVACVVFDGLDGLLARRLGVASPFGAQMDSLADMCSFGLAAPVVVYASLAGTVSTAAAAVACALVAGCAAIRLARFNVSPKDGRFFCGVPTTMAAAVLALAVLIGLPVSGTLVVAGVAILAFTMVSSFPYAKLARLVKLPPWLLLVPVVGGLLDIRATFFAIVIAYLASGPLLWLRQRRTA</sequence>
<evidence type="ECO:0000256" key="3">
    <source>
        <dbReference type="SAM" id="Phobius"/>
    </source>
</evidence>
<organism evidence="4 5">
    <name type="scientific">Asanoa hainanensis</name>
    <dbReference type="NCBI Taxonomy" id="560556"/>
    <lineage>
        <taxon>Bacteria</taxon>
        <taxon>Bacillati</taxon>
        <taxon>Actinomycetota</taxon>
        <taxon>Actinomycetes</taxon>
        <taxon>Micromonosporales</taxon>
        <taxon>Micromonosporaceae</taxon>
        <taxon>Asanoa</taxon>
    </lineage>
</organism>
<evidence type="ECO:0000313" key="5">
    <source>
        <dbReference type="Proteomes" id="UP000198362"/>
    </source>
</evidence>
<evidence type="ECO:0000256" key="1">
    <source>
        <dbReference type="ARBA" id="ARBA00022679"/>
    </source>
</evidence>
<dbReference type="Pfam" id="PF01066">
    <property type="entry name" value="CDP-OH_P_transf"/>
    <property type="match status" value="1"/>
</dbReference>
<dbReference type="Proteomes" id="UP000198362">
    <property type="component" value="Unassembled WGS sequence"/>
</dbReference>
<keyword evidence="1 2" id="KW-0808">Transferase</keyword>
<keyword evidence="3" id="KW-0472">Membrane</keyword>
<dbReference type="EMBL" id="FZPH01000002">
    <property type="protein sequence ID" value="SNS87623.1"/>
    <property type="molecule type" value="Genomic_DNA"/>
</dbReference>
<feature type="transmembrane region" description="Helical" evidence="3">
    <location>
        <begin position="227"/>
        <end position="248"/>
    </location>
</feature>
<comment type="similarity">
    <text evidence="2">Belongs to the CDP-alcohol phosphatidyltransferase class-I family.</text>
</comment>
<dbReference type="GO" id="GO:0016020">
    <property type="term" value="C:membrane"/>
    <property type="evidence" value="ECO:0007669"/>
    <property type="project" value="InterPro"/>
</dbReference>
<gene>
    <name evidence="4" type="ORF">SAMN05421812_102168</name>
</gene>
<feature type="transmembrane region" description="Helical" evidence="3">
    <location>
        <begin position="285"/>
        <end position="310"/>
    </location>
</feature>
<dbReference type="InterPro" id="IPR048254">
    <property type="entry name" value="CDP_ALCOHOL_P_TRANSF_CS"/>
</dbReference>
<dbReference type="GO" id="GO:0016780">
    <property type="term" value="F:phosphotransferase activity, for other substituted phosphate groups"/>
    <property type="evidence" value="ECO:0007669"/>
    <property type="project" value="InterPro"/>
</dbReference>